<feature type="domain" description="SOCS box" evidence="8">
    <location>
        <begin position="248"/>
        <end position="298"/>
    </location>
</feature>
<feature type="compositionally biased region" description="Polar residues" evidence="6">
    <location>
        <begin position="26"/>
        <end position="58"/>
    </location>
</feature>
<dbReference type="FunCoup" id="A0A6J2XFQ5">
    <property type="interactions" value="1"/>
</dbReference>
<dbReference type="SMART" id="SM00252">
    <property type="entry name" value="SH2"/>
    <property type="match status" value="1"/>
</dbReference>
<dbReference type="RefSeq" id="XP_030750112.1">
    <property type="nucleotide sequence ID" value="XM_030894252.1"/>
</dbReference>
<evidence type="ECO:0000256" key="4">
    <source>
        <dbReference type="ARBA" id="ARBA00022999"/>
    </source>
</evidence>
<dbReference type="SMART" id="SM00253">
    <property type="entry name" value="SOCS"/>
    <property type="match status" value="1"/>
</dbReference>
<dbReference type="InterPro" id="IPR000980">
    <property type="entry name" value="SH2"/>
</dbReference>
<accession>A0A6J2XFQ5</accession>
<evidence type="ECO:0000313" key="10">
    <source>
        <dbReference type="RefSeq" id="XP_030750112.1"/>
    </source>
</evidence>
<dbReference type="GO" id="GO:0046854">
    <property type="term" value="P:phosphatidylinositol phosphate biosynthetic process"/>
    <property type="evidence" value="ECO:0007669"/>
    <property type="project" value="TreeGrafter"/>
</dbReference>
<reference evidence="10" key="1">
    <citation type="submission" date="2025-08" db="UniProtKB">
        <authorList>
            <consortium name="RefSeq"/>
        </authorList>
    </citation>
    <scope>IDENTIFICATION</scope>
    <source>
        <tissue evidence="10">Gonads</tissue>
    </source>
</reference>
<keyword evidence="1" id="KW-0341">Growth regulation</keyword>
<dbReference type="GeneID" id="115877901"/>
<dbReference type="GO" id="GO:0009968">
    <property type="term" value="P:negative regulation of signal transduction"/>
    <property type="evidence" value="ECO:0007669"/>
    <property type="project" value="UniProtKB-KW"/>
</dbReference>
<dbReference type="GO" id="GO:0046935">
    <property type="term" value="F:1-phosphatidylinositol-3-kinase regulator activity"/>
    <property type="evidence" value="ECO:0007669"/>
    <property type="project" value="TreeGrafter"/>
</dbReference>
<dbReference type="Pfam" id="PF07525">
    <property type="entry name" value="SOCS_box"/>
    <property type="match status" value="1"/>
</dbReference>
<dbReference type="GO" id="GO:0035556">
    <property type="term" value="P:intracellular signal transduction"/>
    <property type="evidence" value="ECO:0007669"/>
    <property type="project" value="InterPro"/>
</dbReference>
<organism evidence="9 10">
    <name type="scientific">Sitophilus oryzae</name>
    <name type="common">Rice weevil</name>
    <name type="synonym">Curculio oryzae</name>
    <dbReference type="NCBI Taxonomy" id="7048"/>
    <lineage>
        <taxon>Eukaryota</taxon>
        <taxon>Metazoa</taxon>
        <taxon>Ecdysozoa</taxon>
        <taxon>Arthropoda</taxon>
        <taxon>Hexapoda</taxon>
        <taxon>Insecta</taxon>
        <taxon>Pterygota</taxon>
        <taxon>Neoptera</taxon>
        <taxon>Endopterygota</taxon>
        <taxon>Coleoptera</taxon>
        <taxon>Polyphaga</taxon>
        <taxon>Cucujiformia</taxon>
        <taxon>Curculionidae</taxon>
        <taxon>Dryophthorinae</taxon>
        <taxon>Sitophilus</taxon>
    </lineage>
</organism>
<dbReference type="PROSITE" id="PS50001">
    <property type="entry name" value="SH2"/>
    <property type="match status" value="1"/>
</dbReference>
<dbReference type="InterPro" id="IPR036036">
    <property type="entry name" value="SOCS_box-like_dom_sf"/>
</dbReference>
<evidence type="ECO:0000256" key="3">
    <source>
        <dbReference type="ARBA" id="ARBA00022786"/>
    </source>
</evidence>
<dbReference type="SUPFAM" id="SSF158235">
    <property type="entry name" value="SOCS box-like"/>
    <property type="match status" value="1"/>
</dbReference>
<keyword evidence="4 5" id="KW-0727">SH2 domain</keyword>
<gene>
    <name evidence="10" type="primary">LOC115877901</name>
</gene>
<dbReference type="PROSITE" id="PS50225">
    <property type="entry name" value="SOCS"/>
    <property type="match status" value="1"/>
</dbReference>
<feature type="region of interest" description="Disordered" evidence="6">
    <location>
        <begin position="26"/>
        <end position="71"/>
    </location>
</feature>
<feature type="compositionally biased region" description="Basic and acidic residues" evidence="6">
    <location>
        <begin position="59"/>
        <end position="71"/>
    </location>
</feature>
<dbReference type="Proteomes" id="UP000504635">
    <property type="component" value="Unplaced"/>
</dbReference>
<dbReference type="Pfam" id="PF00017">
    <property type="entry name" value="SH2"/>
    <property type="match status" value="1"/>
</dbReference>
<dbReference type="CDD" id="cd03717">
    <property type="entry name" value="SOCS_SOCS_like"/>
    <property type="match status" value="1"/>
</dbReference>
<dbReference type="InterPro" id="IPR036860">
    <property type="entry name" value="SH2_dom_sf"/>
</dbReference>
<keyword evidence="3" id="KW-0833">Ubl conjugation pathway</keyword>
<dbReference type="InParanoid" id="A0A6J2XFQ5"/>
<dbReference type="Gene3D" id="3.30.505.10">
    <property type="entry name" value="SH2 domain"/>
    <property type="match status" value="1"/>
</dbReference>
<evidence type="ECO:0000256" key="1">
    <source>
        <dbReference type="ARBA" id="ARBA00022604"/>
    </source>
</evidence>
<proteinExistence type="predicted"/>
<evidence type="ECO:0000256" key="6">
    <source>
        <dbReference type="SAM" id="MobiDB-lite"/>
    </source>
</evidence>
<evidence type="ECO:0000256" key="2">
    <source>
        <dbReference type="ARBA" id="ARBA00022700"/>
    </source>
</evidence>
<dbReference type="KEGG" id="soy:115877901"/>
<dbReference type="SUPFAM" id="SSF55550">
    <property type="entry name" value="SH2 domain"/>
    <property type="match status" value="1"/>
</dbReference>
<name>A0A6J2XFQ5_SITOR</name>
<dbReference type="PANTHER" id="PTHR10155">
    <property type="entry name" value="PHOSPHATIDYLINOSITOL 3-KINASE REGULATORY SUBUNIT"/>
    <property type="match status" value="1"/>
</dbReference>
<evidence type="ECO:0000256" key="5">
    <source>
        <dbReference type="PROSITE-ProRule" id="PRU00191"/>
    </source>
</evidence>
<evidence type="ECO:0000259" key="7">
    <source>
        <dbReference type="PROSITE" id="PS50001"/>
    </source>
</evidence>
<dbReference type="InterPro" id="IPR001496">
    <property type="entry name" value="SOCS_box"/>
</dbReference>
<dbReference type="CTD" id="35786"/>
<dbReference type="SMART" id="SM00969">
    <property type="entry name" value="SOCS_box"/>
    <property type="match status" value="1"/>
</dbReference>
<sequence>MDQQNSSNRTKSWLCHLRYMKMFKSSGNSDSDASQIRSSPSDFQIEQPIQRSVTTNSLDDTRSAQMRRHDSNFRRSLRKWHTRMKNCFSKNTKQAPASDIRHQKSEQIQGQVNVTEYIPNNYPYVPYSAPRTETCTNIRNNSYTLSRCVWYWGPASKTQVEAKLDGAPDGSFLVRDSASDRHIFTISFRSVGQTLHARIDYTWTGYKLFDHEGYSLVVELIEKAMEKSREGVFCYTLSQGEQPNFPVRLLKPISRFEKVRSLQSLSRFVIRQHVMWNNIENLCLPLTLISYLKEEDYFC</sequence>
<feature type="domain" description="SH2" evidence="7">
    <location>
        <begin position="150"/>
        <end position="253"/>
    </location>
</feature>
<keyword evidence="2" id="KW-0734">Signal transduction inhibitor</keyword>
<evidence type="ECO:0000259" key="8">
    <source>
        <dbReference type="PROSITE" id="PS50225"/>
    </source>
</evidence>
<keyword evidence="9" id="KW-1185">Reference proteome</keyword>
<protein>
    <submittedName>
        <fullName evidence="10">Suppressor of cytokine signaling 6 isoform X1</fullName>
    </submittedName>
</protein>
<evidence type="ECO:0000313" key="9">
    <source>
        <dbReference type="Proteomes" id="UP000504635"/>
    </source>
</evidence>
<dbReference type="PANTHER" id="PTHR10155:SF32">
    <property type="entry name" value="LP02169P"/>
    <property type="match status" value="1"/>
</dbReference>
<dbReference type="GO" id="GO:0005942">
    <property type="term" value="C:phosphatidylinositol 3-kinase complex"/>
    <property type="evidence" value="ECO:0007669"/>
    <property type="project" value="TreeGrafter"/>
</dbReference>
<dbReference type="AlphaFoldDB" id="A0A6J2XFQ5"/>
<dbReference type="OrthoDB" id="6270897at2759"/>